<proteinExistence type="predicted"/>
<keyword evidence="5" id="KW-0539">Nucleus</keyword>
<dbReference type="InterPro" id="IPR028884">
    <property type="entry name" value="Trm82"/>
</dbReference>
<keyword evidence="7" id="KW-1185">Reference proteome</keyword>
<sequence length="197" mass="21783">MSKPLALPVVPIVLHPTRSSVVWAVGSRIFAYDLQLKAFEAKAADLETLGPVRALDVWQGEGKLLWLAAGDDKTVTTWLDDGNHGSSWQIHETLSHQKKLTRAIFDRKGRIILADRFGDVCRWTPSSDQEPEMLSSHFAIVTALVLTPSQRFLVVGDNHERLRISHYPEVAEIRSFCLGHLMQITAAGHVVGVGVDG</sequence>
<keyword evidence="2" id="KW-0853">WD repeat</keyword>
<accession>A0ABP0QZP3</accession>
<evidence type="ECO:0000256" key="4">
    <source>
        <dbReference type="ARBA" id="ARBA00022737"/>
    </source>
</evidence>
<comment type="caution">
    <text evidence="6">The sequence shown here is derived from an EMBL/GenBank/DDBJ whole genome shotgun (WGS) entry which is preliminary data.</text>
</comment>
<keyword evidence="3" id="KW-0819">tRNA processing</keyword>
<evidence type="ECO:0000313" key="7">
    <source>
        <dbReference type="Proteomes" id="UP001642464"/>
    </source>
</evidence>
<protein>
    <submittedName>
        <fullName evidence="6">tRNA (Guanine-N(7)-)-methyltransferase non-catalytic subunit wdr4 (WD repeat-containing protein 4)</fullName>
    </submittedName>
</protein>
<organism evidence="6 7">
    <name type="scientific">Durusdinium trenchii</name>
    <dbReference type="NCBI Taxonomy" id="1381693"/>
    <lineage>
        <taxon>Eukaryota</taxon>
        <taxon>Sar</taxon>
        <taxon>Alveolata</taxon>
        <taxon>Dinophyceae</taxon>
        <taxon>Suessiales</taxon>
        <taxon>Symbiodiniaceae</taxon>
        <taxon>Durusdinium</taxon>
    </lineage>
</organism>
<evidence type="ECO:0000256" key="2">
    <source>
        <dbReference type="ARBA" id="ARBA00022574"/>
    </source>
</evidence>
<comment type="subcellular location">
    <subcellularLocation>
        <location evidence="1">Nucleus</location>
    </subcellularLocation>
</comment>
<evidence type="ECO:0000256" key="1">
    <source>
        <dbReference type="ARBA" id="ARBA00004123"/>
    </source>
</evidence>
<dbReference type="PANTHER" id="PTHR16288:SF0">
    <property type="entry name" value="TRNA (GUANINE-N(7)-)-METHYLTRANSFERASE NON-CATALYTIC SUBUNIT WDR4"/>
    <property type="match status" value="1"/>
</dbReference>
<dbReference type="EMBL" id="CAXAMM010040418">
    <property type="protein sequence ID" value="CAK9093053.1"/>
    <property type="molecule type" value="Genomic_DNA"/>
</dbReference>
<dbReference type="InterPro" id="IPR015943">
    <property type="entry name" value="WD40/YVTN_repeat-like_dom_sf"/>
</dbReference>
<evidence type="ECO:0000256" key="5">
    <source>
        <dbReference type="ARBA" id="ARBA00023242"/>
    </source>
</evidence>
<dbReference type="Proteomes" id="UP001642464">
    <property type="component" value="Unassembled WGS sequence"/>
</dbReference>
<keyword evidence="4" id="KW-0677">Repeat</keyword>
<evidence type="ECO:0000256" key="3">
    <source>
        <dbReference type="ARBA" id="ARBA00022694"/>
    </source>
</evidence>
<gene>
    <name evidence="6" type="ORF">SCF082_LOCUS43775</name>
</gene>
<dbReference type="PANTHER" id="PTHR16288">
    <property type="entry name" value="WD40 REPEAT PROTEIN 4"/>
    <property type="match status" value="1"/>
</dbReference>
<name>A0ABP0QZP3_9DINO</name>
<dbReference type="Gene3D" id="2.130.10.10">
    <property type="entry name" value="YVTN repeat-like/Quinoprotein amine dehydrogenase"/>
    <property type="match status" value="1"/>
</dbReference>
<reference evidence="6 7" key="1">
    <citation type="submission" date="2024-02" db="EMBL/GenBank/DDBJ databases">
        <authorList>
            <person name="Chen Y."/>
            <person name="Shah S."/>
            <person name="Dougan E. K."/>
            <person name="Thang M."/>
            <person name="Chan C."/>
        </authorList>
    </citation>
    <scope>NUCLEOTIDE SEQUENCE [LARGE SCALE GENOMIC DNA]</scope>
</reference>
<evidence type="ECO:0000313" key="6">
    <source>
        <dbReference type="EMBL" id="CAK9093053.1"/>
    </source>
</evidence>
<dbReference type="SUPFAM" id="SSF101908">
    <property type="entry name" value="Putative isomerase YbhE"/>
    <property type="match status" value="1"/>
</dbReference>